<protein>
    <submittedName>
        <fullName evidence="1">Uncharacterized protein</fullName>
    </submittedName>
</protein>
<name>A0A9W6ZAN2_9STRA</name>
<accession>A0A9W6ZAN2</accession>
<keyword evidence="2" id="KW-1185">Reference proteome</keyword>
<evidence type="ECO:0000313" key="2">
    <source>
        <dbReference type="Proteomes" id="UP001165082"/>
    </source>
</evidence>
<proteinExistence type="predicted"/>
<feature type="non-terminal residue" evidence="1">
    <location>
        <position position="1"/>
    </location>
</feature>
<sequence>MGISPDDLDKMEMYKRVRVTRMLAYSGADSTQTWHRDNDPSSAHGEDGGLFLLKINSSFSRKEDDVALPIDASFSGGLLQIVDPRVNEHHENEGFTAKHKGEGRGGERDIGFTIIIAHDYKAETIPPGIGVHIVDRVFGEDIELGGVEPLTREGMQDPNLKLKFNWGGEK</sequence>
<dbReference type="Proteomes" id="UP001165082">
    <property type="component" value="Unassembled WGS sequence"/>
</dbReference>
<organism evidence="1 2">
    <name type="scientific">Triparma retinervis</name>
    <dbReference type="NCBI Taxonomy" id="2557542"/>
    <lineage>
        <taxon>Eukaryota</taxon>
        <taxon>Sar</taxon>
        <taxon>Stramenopiles</taxon>
        <taxon>Ochrophyta</taxon>
        <taxon>Bolidophyceae</taxon>
        <taxon>Parmales</taxon>
        <taxon>Triparmaceae</taxon>
        <taxon>Triparma</taxon>
    </lineage>
</organism>
<dbReference type="AlphaFoldDB" id="A0A9W6ZAN2"/>
<evidence type="ECO:0000313" key="1">
    <source>
        <dbReference type="EMBL" id="GMH47109.1"/>
    </source>
</evidence>
<comment type="caution">
    <text evidence="1">The sequence shown here is derived from an EMBL/GenBank/DDBJ whole genome shotgun (WGS) entry which is preliminary data.</text>
</comment>
<reference evidence="1" key="1">
    <citation type="submission" date="2022-07" db="EMBL/GenBank/DDBJ databases">
        <title>Genome analysis of Parmales, a sister group of diatoms, reveals the evolutionary specialization of diatoms from phago-mixotrophs to photoautotrophs.</title>
        <authorList>
            <person name="Ban H."/>
            <person name="Sato S."/>
            <person name="Yoshikawa S."/>
            <person name="Kazumasa Y."/>
            <person name="Nakamura Y."/>
            <person name="Ichinomiya M."/>
            <person name="Saitoh K."/>
            <person name="Sato N."/>
            <person name="Blanc-Mathieu R."/>
            <person name="Endo H."/>
            <person name="Kuwata A."/>
            <person name="Ogata H."/>
        </authorList>
    </citation>
    <scope>NUCLEOTIDE SEQUENCE</scope>
</reference>
<gene>
    <name evidence="1" type="ORF">TrRE_jg1498</name>
</gene>
<dbReference type="EMBL" id="BRXZ01003096">
    <property type="protein sequence ID" value="GMH47109.1"/>
    <property type="molecule type" value="Genomic_DNA"/>
</dbReference>